<comment type="caution">
    <text evidence="4">The sequence shown here is derived from an EMBL/GenBank/DDBJ whole genome shotgun (WGS) entry which is preliminary data.</text>
</comment>
<dbReference type="InterPro" id="IPR052173">
    <property type="entry name" value="Beta-lactam_resp_regulator"/>
</dbReference>
<accession>A0ABU2YPH9</accession>
<keyword evidence="1" id="KW-1133">Transmembrane helix</keyword>
<reference evidence="4 5" key="1">
    <citation type="submission" date="2023-09" db="EMBL/GenBank/DDBJ databases">
        <authorList>
            <person name="Rey-Velasco X."/>
        </authorList>
    </citation>
    <scope>NUCLEOTIDE SEQUENCE [LARGE SCALE GENOMIC DNA]</scope>
    <source>
        <strain evidence="4 5">W332</strain>
    </source>
</reference>
<evidence type="ECO:0000313" key="5">
    <source>
        <dbReference type="Proteomes" id="UP001259492"/>
    </source>
</evidence>
<dbReference type="Proteomes" id="UP001259492">
    <property type="component" value="Unassembled WGS sequence"/>
</dbReference>
<dbReference type="Pfam" id="PF03544">
    <property type="entry name" value="TonB_C"/>
    <property type="match status" value="1"/>
</dbReference>
<feature type="transmembrane region" description="Helical" evidence="1">
    <location>
        <begin position="273"/>
        <end position="294"/>
    </location>
</feature>
<keyword evidence="1" id="KW-0812">Transmembrane</keyword>
<proteinExistence type="predicted"/>
<evidence type="ECO:0000259" key="3">
    <source>
        <dbReference type="Pfam" id="PF05569"/>
    </source>
</evidence>
<evidence type="ECO:0000256" key="1">
    <source>
        <dbReference type="SAM" id="Phobius"/>
    </source>
</evidence>
<dbReference type="InterPro" id="IPR037682">
    <property type="entry name" value="TonB_C"/>
</dbReference>
<feature type="transmembrane region" description="Helical" evidence="1">
    <location>
        <begin position="99"/>
        <end position="118"/>
    </location>
</feature>
<feature type="transmembrane region" description="Helical" evidence="1">
    <location>
        <begin position="6"/>
        <end position="22"/>
    </location>
</feature>
<feature type="domain" description="Peptidase M56" evidence="3">
    <location>
        <begin position="160"/>
        <end position="263"/>
    </location>
</feature>
<organism evidence="4 5">
    <name type="scientific">Microcosmobacter mediterraneus</name>
    <dbReference type="NCBI Taxonomy" id="3075607"/>
    <lineage>
        <taxon>Bacteria</taxon>
        <taxon>Pseudomonadati</taxon>
        <taxon>Bacteroidota</taxon>
        <taxon>Flavobacteriia</taxon>
        <taxon>Flavobacteriales</taxon>
        <taxon>Flavobacteriaceae</taxon>
        <taxon>Microcosmobacter</taxon>
    </lineage>
</organism>
<name>A0ABU2YPH9_9FLAO</name>
<feature type="domain" description="TonB C-terminal" evidence="2">
    <location>
        <begin position="539"/>
        <end position="609"/>
    </location>
</feature>
<protein>
    <submittedName>
        <fullName evidence="4">M56 family metallopeptidase</fullName>
    </submittedName>
</protein>
<evidence type="ECO:0000259" key="2">
    <source>
        <dbReference type="Pfam" id="PF03544"/>
    </source>
</evidence>
<evidence type="ECO:0000313" key="4">
    <source>
        <dbReference type="EMBL" id="MDT0558958.1"/>
    </source>
</evidence>
<dbReference type="PANTHER" id="PTHR34978">
    <property type="entry name" value="POSSIBLE SENSOR-TRANSDUCER PROTEIN BLAR"/>
    <property type="match status" value="1"/>
</dbReference>
<dbReference type="Gene3D" id="3.30.1150.10">
    <property type="match status" value="2"/>
</dbReference>
<sequence length="739" mass="86208">MLHYIIQTICFQLIFLMVYDLFLKKETFFNYNRVYLLVTAVLSFILPFIKINSFKTLVPEDYIVRLPEVIIGSISTNSFNEQMINTLPNAVETTSSFQWSWSLVLILGMVVTGFIFMFKTAKLVWLVNKNPKRWKGDLLIIRLMNSSAAFSFFHYVFLGEKLQPEEASTILNHERVHVKEKHTIDLLFFECVRIIFWFNPLVYIYQNRIRALHEYIADDKAIKAEGKTKYYQNLLTQIFETKDLSFVNTFYKKSLLKKRVIMLSQTKSKQIHLIKYVMLLPMVFTMLLYTSTYAQEKVTDVQKEYQELTDKQLEEKYYNEIVKLEKEGGNVYSVFENYLASDQNKYILSREQLFKQKAYMRYVLKYVKEKQIQDGTYDKEKDPTLRTPKYETYQEYLDYKKTDEAKRAWDNQTKNGVLRLVVDDLGNLTDDEQKRFDKKMKMIENDDYFNSLMMTDGKGTTKMVVQEIDNKKIPVPENSNSNDIEIVETEEQLEVPFGVIENVPTFEFCKDLKTNEERKKCMSQNVAKHVNKNFNTDLAKSLGLVGRQRISVLFKIDKVGYVTGIRARAPHPALEDEAKRVIATLPQFIPGTQKGEPVIVPYSLPIVFQVTEDKSQESNTLPFSKIDEPPVFIAACLEIDNKEQQRKCTAQALAKFVNKKFNMKVAEDSNLKGVQKIVTTFKINKQGVANEVKVKAPNKALEEETKRVMYSLPRFKPGKHKGELVEVLYSLPIQFYIAE</sequence>
<feature type="transmembrane region" description="Helical" evidence="1">
    <location>
        <begin position="186"/>
        <end position="205"/>
    </location>
</feature>
<feature type="transmembrane region" description="Helical" evidence="1">
    <location>
        <begin position="34"/>
        <end position="51"/>
    </location>
</feature>
<dbReference type="RefSeq" id="WP_311427723.1">
    <property type="nucleotide sequence ID" value="NZ_JAVRIA010000005.1"/>
</dbReference>
<dbReference type="InterPro" id="IPR008756">
    <property type="entry name" value="Peptidase_M56"/>
</dbReference>
<dbReference type="SUPFAM" id="SSF74653">
    <property type="entry name" value="TolA/TonB C-terminal domain"/>
    <property type="match status" value="2"/>
</dbReference>
<dbReference type="CDD" id="cd07341">
    <property type="entry name" value="M56_BlaR1_MecR1_like"/>
    <property type="match status" value="1"/>
</dbReference>
<dbReference type="Pfam" id="PF05569">
    <property type="entry name" value="Peptidase_M56"/>
    <property type="match status" value="1"/>
</dbReference>
<feature type="transmembrane region" description="Helical" evidence="1">
    <location>
        <begin position="139"/>
        <end position="158"/>
    </location>
</feature>
<gene>
    <name evidence="4" type="ORF">RM697_09885</name>
</gene>
<dbReference type="EMBL" id="JAVRIA010000005">
    <property type="protein sequence ID" value="MDT0558958.1"/>
    <property type="molecule type" value="Genomic_DNA"/>
</dbReference>
<keyword evidence="1" id="KW-0472">Membrane</keyword>
<keyword evidence="5" id="KW-1185">Reference proteome</keyword>
<dbReference type="PANTHER" id="PTHR34978:SF3">
    <property type="entry name" value="SLR0241 PROTEIN"/>
    <property type="match status" value="1"/>
</dbReference>